<evidence type="ECO:0000256" key="9">
    <source>
        <dbReference type="ARBA" id="ARBA00023136"/>
    </source>
</evidence>
<organism evidence="13 14">
    <name type="scientific">Methylobacterium iners</name>
    <dbReference type="NCBI Taxonomy" id="418707"/>
    <lineage>
        <taxon>Bacteria</taxon>
        <taxon>Pseudomonadati</taxon>
        <taxon>Pseudomonadota</taxon>
        <taxon>Alphaproteobacteria</taxon>
        <taxon>Hyphomicrobiales</taxon>
        <taxon>Methylobacteriaceae</taxon>
        <taxon>Methylobacterium</taxon>
    </lineage>
</organism>
<proteinExistence type="inferred from homology"/>
<evidence type="ECO:0000259" key="11">
    <source>
        <dbReference type="PROSITE" id="PS50893"/>
    </source>
</evidence>
<keyword evidence="4 10" id="KW-0500">Molybdenum</keyword>
<dbReference type="RefSeq" id="WP_238244944.1">
    <property type="nucleotide sequence ID" value="NZ_BPQP01000047.1"/>
</dbReference>
<name>A0ABQ4S1S6_9HYPH</name>
<keyword evidence="7 13" id="KW-0067">ATP-binding</keyword>
<dbReference type="InterPro" id="IPR003439">
    <property type="entry name" value="ABC_transporter-like_ATP-bd"/>
</dbReference>
<keyword evidence="3" id="KW-1003">Cell membrane</keyword>
<comment type="similarity">
    <text evidence="1">Belongs to the ABC transporter superfamily.</text>
</comment>
<evidence type="ECO:0000313" key="14">
    <source>
        <dbReference type="Proteomes" id="UP001055125"/>
    </source>
</evidence>
<keyword evidence="8" id="KW-1278">Translocase</keyword>
<evidence type="ECO:0000256" key="6">
    <source>
        <dbReference type="ARBA" id="ARBA00022741"/>
    </source>
</evidence>
<keyword evidence="9" id="KW-0472">Membrane</keyword>
<reference evidence="13" key="1">
    <citation type="journal article" date="2021" name="Front. Microbiol.">
        <title>Comprehensive Comparative Genomics and Phenotyping of Methylobacterium Species.</title>
        <authorList>
            <person name="Alessa O."/>
            <person name="Ogura Y."/>
            <person name="Fujitani Y."/>
            <person name="Takami H."/>
            <person name="Hayashi T."/>
            <person name="Sahin N."/>
            <person name="Tani A."/>
        </authorList>
    </citation>
    <scope>NUCLEOTIDE SEQUENCE</scope>
    <source>
        <strain evidence="13">DSM 19015</strain>
    </source>
</reference>
<protein>
    <submittedName>
        <fullName evidence="13">Vitamin B12 import ATP-binding protein BtuD</fullName>
    </submittedName>
</protein>
<evidence type="ECO:0000256" key="7">
    <source>
        <dbReference type="ARBA" id="ARBA00022840"/>
    </source>
</evidence>
<dbReference type="PANTHER" id="PTHR43514:SF4">
    <property type="entry name" value="ABC TRANSPORTER I FAMILY MEMBER 10"/>
    <property type="match status" value="1"/>
</dbReference>
<evidence type="ECO:0000256" key="3">
    <source>
        <dbReference type="ARBA" id="ARBA00022475"/>
    </source>
</evidence>
<dbReference type="InterPro" id="IPR050334">
    <property type="entry name" value="Molybdenum_import_ModC"/>
</dbReference>
<dbReference type="InterPro" id="IPR011868">
    <property type="entry name" value="ModC_ABC_ATP-bd"/>
</dbReference>
<dbReference type="InterPro" id="IPR004606">
    <property type="entry name" value="Mop_domain"/>
</dbReference>
<dbReference type="SMART" id="SM00382">
    <property type="entry name" value="AAA"/>
    <property type="match status" value="1"/>
</dbReference>
<dbReference type="Gene3D" id="2.40.50.100">
    <property type="match status" value="1"/>
</dbReference>
<keyword evidence="6" id="KW-0547">Nucleotide-binding</keyword>
<dbReference type="SUPFAM" id="SSF52540">
    <property type="entry name" value="P-loop containing nucleoside triphosphate hydrolases"/>
    <property type="match status" value="1"/>
</dbReference>
<dbReference type="Gene3D" id="3.40.50.300">
    <property type="entry name" value="P-loop containing nucleotide triphosphate hydrolases"/>
    <property type="match status" value="1"/>
</dbReference>
<dbReference type="EMBL" id="BPQP01000047">
    <property type="protein sequence ID" value="GJD95808.1"/>
    <property type="molecule type" value="Genomic_DNA"/>
</dbReference>
<dbReference type="InterPro" id="IPR017871">
    <property type="entry name" value="ABC_transporter-like_CS"/>
</dbReference>
<accession>A0ABQ4S1S6</accession>
<dbReference type="PROSITE" id="PS00211">
    <property type="entry name" value="ABC_TRANSPORTER_1"/>
    <property type="match status" value="1"/>
</dbReference>
<dbReference type="PROSITE" id="PS51866">
    <property type="entry name" value="MOP"/>
    <property type="match status" value="1"/>
</dbReference>
<dbReference type="InterPro" id="IPR003593">
    <property type="entry name" value="AAA+_ATPase"/>
</dbReference>
<dbReference type="PROSITE" id="PS50893">
    <property type="entry name" value="ABC_TRANSPORTER_2"/>
    <property type="match status" value="1"/>
</dbReference>
<sequence>MSIDVDVALRRGAFALDVAFAAGAGLTALFGRSGSGKTTVIDLIAGLVRPDRGRIAAGGQTLLDTARGLDVPAHRRRVGTVFQEARLMPHLSVRQNLDYGRFFARGRDETTGLDAGAIVEILGIGHLLGRRPAGLSGGEAQRVAIGRALLSRPRLLLMDEPLAALDEARKAEILPCIERLRDEAGIPIVYVSHAVAEVARLASTVVVLEAGRVAASGPAEAVLRRADLTPLREGEAGALLDMVVATHDAVSGLTTLAGPAGRLFVPRLDRAPGSPVRVRVPARDVLVALAEPVGLSARNRLAGRVLALDPLGEAAVLVTIDCNGARLAARLTRASVRDLGLEPGRPVLAIIKSIDFDPQGVGTGQRPVEI</sequence>
<dbReference type="InterPro" id="IPR027417">
    <property type="entry name" value="P-loop_NTPase"/>
</dbReference>
<keyword evidence="14" id="KW-1185">Reference proteome</keyword>
<dbReference type="GO" id="GO:0005524">
    <property type="term" value="F:ATP binding"/>
    <property type="evidence" value="ECO:0007669"/>
    <property type="project" value="UniProtKB-KW"/>
</dbReference>
<evidence type="ECO:0000256" key="10">
    <source>
        <dbReference type="PROSITE-ProRule" id="PRU01213"/>
    </source>
</evidence>
<evidence type="ECO:0000256" key="2">
    <source>
        <dbReference type="ARBA" id="ARBA00022448"/>
    </source>
</evidence>
<dbReference type="InterPro" id="IPR005116">
    <property type="entry name" value="Transp-assoc_OB_typ1"/>
</dbReference>
<dbReference type="Pfam" id="PF03459">
    <property type="entry name" value="TOBE"/>
    <property type="match status" value="1"/>
</dbReference>
<feature type="domain" description="Mop" evidence="12">
    <location>
        <begin position="294"/>
        <end position="360"/>
    </location>
</feature>
<keyword evidence="5" id="KW-0997">Cell inner membrane</keyword>
<evidence type="ECO:0000256" key="1">
    <source>
        <dbReference type="ARBA" id="ARBA00005417"/>
    </source>
</evidence>
<dbReference type="NCBIfam" id="TIGR02142">
    <property type="entry name" value="modC_ABC"/>
    <property type="match status" value="1"/>
</dbReference>
<evidence type="ECO:0000256" key="4">
    <source>
        <dbReference type="ARBA" id="ARBA00022505"/>
    </source>
</evidence>
<dbReference type="Proteomes" id="UP001055125">
    <property type="component" value="Unassembled WGS sequence"/>
</dbReference>
<gene>
    <name evidence="13" type="primary">btuD_5</name>
    <name evidence="13" type="ORF">OCOJLMKI_3023</name>
</gene>
<evidence type="ECO:0000256" key="8">
    <source>
        <dbReference type="ARBA" id="ARBA00022967"/>
    </source>
</evidence>
<dbReference type="InterPro" id="IPR008995">
    <property type="entry name" value="Mo/tungstate-bd_C_term_dom"/>
</dbReference>
<feature type="domain" description="ABC transporter" evidence="11">
    <location>
        <begin position="2"/>
        <end position="235"/>
    </location>
</feature>
<reference evidence="13" key="2">
    <citation type="submission" date="2021-08" db="EMBL/GenBank/DDBJ databases">
        <authorList>
            <person name="Tani A."/>
            <person name="Ola A."/>
            <person name="Ogura Y."/>
            <person name="Katsura K."/>
            <person name="Hayashi T."/>
        </authorList>
    </citation>
    <scope>NUCLEOTIDE SEQUENCE</scope>
    <source>
        <strain evidence="13">DSM 19015</strain>
    </source>
</reference>
<comment type="caution">
    <text evidence="13">The sequence shown here is derived from an EMBL/GenBank/DDBJ whole genome shotgun (WGS) entry which is preliminary data.</text>
</comment>
<dbReference type="Pfam" id="PF00005">
    <property type="entry name" value="ABC_tran"/>
    <property type="match status" value="1"/>
</dbReference>
<evidence type="ECO:0000259" key="12">
    <source>
        <dbReference type="PROSITE" id="PS51866"/>
    </source>
</evidence>
<evidence type="ECO:0000256" key="5">
    <source>
        <dbReference type="ARBA" id="ARBA00022519"/>
    </source>
</evidence>
<dbReference type="SUPFAM" id="SSF50331">
    <property type="entry name" value="MOP-like"/>
    <property type="match status" value="1"/>
</dbReference>
<dbReference type="PANTHER" id="PTHR43514">
    <property type="entry name" value="ABC TRANSPORTER I FAMILY MEMBER 10"/>
    <property type="match status" value="1"/>
</dbReference>
<evidence type="ECO:0000313" key="13">
    <source>
        <dbReference type="EMBL" id="GJD95808.1"/>
    </source>
</evidence>
<keyword evidence="2" id="KW-0813">Transport</keyword>